<sequence>MNKHPFEVIALDNGAQLIFTPCPGTKLVNLEQSVKQLKQQGVSMLITLMFTEEMASNKVLSLPELCHQHQLSWLQLPIVDDEAPSSAFEAQWAINKTSIVDELKNKGVVAIHCKGGTGRTGTVIALLLLALGWPVSRIVKQVQKVKPKALKISKQRDYLNRQLTHTDTLF</sequence>
<dbReference type="InterPro" id="IPR029021">
    <property type="entry name" value="Prot-tyrosine_phosphatase-like"/>
</dbReference>
<feature type="domain" description="Tyrosine specific protein phosphatases" evidence="2">
    <location>
        <begin position="94"/>
        <end position="157"/>
    </location>
</feature>
<dbReference type="Proteomes" id="UP000321917">
    <property type="component" value="Unassembled WGS sequence"/>
</dbReference>
<evidence type="ECO:0000313" key="6">
    <source>
        <dbReference type="Proteomes" id="UP000321917"/>
    </source>
</evidence>
<comment type="caution">
    <text evidence="4">The sequence shown here is derived from an EMBL/GenBank/DDBJ whole genome shotgun (WGS) entry which is preliminary data.</text>
</comment>
<keyword evidence="1" id="KW-0378">Hydrolase</keyword>
<dbReference type="GO" id="GO:0016791">
    <property type="term" value="F:phosphatase activity"/>
    <property type="evidence" value="ECO:0007669"/>
    <property type="project" value="UniProtKB-ARBA"/>
</dbReference>
<dbReference type="InterPro" id="IPR016130">
    <property type="entry name" value="Tyr_Pase_AS"/>
</dbReference>
<dbReference type="EMBL" id="VOLQ01000014">
    <property type="protein sequence ID" value="TWX67424.1"/>
    <property type="molecule type" value="Genomic_DNA"/>
</dbReference>
<dbReference type="RefSeq" id="WP_146799719.1">
    <property type="nucleotide sequence ID" value="NZ_VOLP01000014.1"/>
</dbReference>
<reference evidence="4 6" key="1">
    <citation type="submission" date="2019-07" db="EMBL/GenBank/DDBJ databases">
        <title>Genomes of sea-ice associated Colwellia species.</title>
        <authorList>
            <person name="Bowman J.P."/>
        </authorList>
    </citation>
    <scope>NUCLEOTIDE SEQUENCE [LARGE SCALE GENOMIC DNA]</scope>
    <source>
        <strain evidence="3 5">ACAM 607</strain>
        <strain evidence="4 6">IC036</strain>
    </source>
</reference>
<keyword evidence="5" id="KW-1185">Reference proteome</keyword>
<dbReference type="InterPro" id="IPR000387">
    <property type="entry name" value="Tyr_Pase_dom"/>
</dbReference>
<dbReference type="OrthoDB" id="9806482at2"/>
<proteinExistence type="predicted"/>
<evidence type="ECO:0000313" key="3">
    <source>
        <dbReference type="EMBL" id="TWX58372.1"/>
    </source>
</evidence>
<dbReference type="AlphaFoldDB" id="A0A5C6QEI7"/>
<dbReference type="Gene3D" id="3.90.190.10">
    <property type="entry name" value="Protein tyrosine phosphatase superfamily"/>
    <property type="match status" value="1"/>
</dbReference>
<accession>A0A5C6QEI7</accession>
<organism evidence="4 6">
    <name type="scientific">Colwellia hornerae</name>
    <dbReference type="NCBI Taxonomy" id="89402"/>
    <lineage>
        <taxon>Bacteria</taxon>
        <taxon>Pseudomonadati</taxon>
        <taxon>Pseudomonadota</taxon>
        <taxon>Gammaproteobacteria</taxon>
        <taxon>Alteromonadales</taxon>
        <taxon>Colwelliaceae</taxon>
        <taxon>Colwellia</taxon>
    </lineage>
</organism>
<dbReference type="Pfam" id="PF22784">
    <property type="entry name" value="PTP-SAK"/>
    <property type="match status" value="1"/>
</dbReference>
<evidence type="ECO:0000256" key="1">
    <source>
        <dbReference type="ARBA" id="ARBA00022801"/>
    </source>
</evidence>
<dbReference type="PROSITE" id="PS00383">
    <property type="entry name" value="TYR_PHOSPHATASE_1"/>
    <property type="match status" value="1"/>
</dbReference>
<dbReference type="PROSITE" id="PS50056">
    <property type="entry name" value="TYR_PHOSPHATASE_2"/>
    <property type="match status" value="1"/>
</dbReference>
<dbReference type="SMART" id="SM00404">
    <property type="entry name" value="PTPc_motif"/>
    <property type="match status" value="1"/>
</dbReference>
<dbReference type="InterPro" id="IPR003595">
    <property type="entry name" value="Tyr_Pase_cat"/>
</dbReference>
<evidence type="ECO:0000313" key="4">
    <source>
        <dbReference type="EMBL" id="TWX67424.1"/>
    </source>
</evidence>
<dbReference type="InterPro" id="IPR057023">
    <property type="entry name" value="PTP-SAK"/>
</dbReference>
<evidence type="ECO:0000259" key="2">
    <source>
        <dbReference type="PROSITE" id="PS50056"/>
    </source>
</evidence>
<gene>
    <name evidence="3" type="ORF">ESZ26_11825</name>
    <name evidence="4" type="ORF">ESZ27_09060</name>
</gene>
<name>A0A5C6QEI7_9GAMM</name>
<protein>
    <submittedName>
        <fullName evidence="4">Protein phosphatase</fullName>
    </submittedName>
</protein>
<dbReference type="EMBL" id="VOLR01000015">
    <property type="protein sequence ID" value="TWX58372.1"/>
    <property type="molecule type" value="Genomic_DNA"/>
</dbReference>
<evidence type="ECO:0000313" key="5">
    <source>
        <dbReference type="Proteomes" id="UP000321525"/>
    </source>
</evidence>
<dbReference type="SUPFAM" id="SSF52799">
    <property type="entry name" value="(Phosphotyrosine protein) phosphatases II"/>
    <property type="match status" value="1"/>
</dbReference>
<dbReference type="Proteomes" id="UP000321525">
    <property type="component" value="Unassembled WGS sequence"/>
</dbReference>